<evidence type="ECO:0000313" key="2">
    <source>
        <dbReference type="EMBL" id="MCQ5121778.1"/>
    </source>
</evidence>
<protein>
    <recommendedName>
        <fullName evidence="1">DUF7768 domain-containing protein</fullName>
    </recommendedName>
</protein>
<evidence type="ECO:0000313" key="3">
    <source>
        <dbReference type="Proteomes" id="UP001524435"/>
    </source>
</evidence>
<dbReference type="EMBL" id="JANGCH010000006">
    <property type="protein sequence ID" value="MCQ5121778.1"/>
    <property type="molecule type" value="Genomic_DNA"/>
</dbReference>
<sequence>MKKVYICSPLGGDVSDNLERAKQYARYVFSCGAAPVVPHFYALVLEDGNPEERQLGMQAGRSLLWLCDEMWIFGDHVSAGMREEIRFCQNLGLKIRTITEKQLLSGKAP</sequence>
<keyword evidence="3" id="KW-1185">Reference proteome</keyword>
<dbReference type="InterPro" id="IPR056670">
    <property type="entry name" value="DUF7768"/>
</dbReference>
<dbReference type="Proteomes" id="UP001524435">
    <property type="component" value="Unassembled WGS sequence"/>
</dbReference>
<comment type="caution">
    <text evidence="2">The sequence shown here is derived from an EMBL/GenBank/DDBJ whole genome shotgun (WGS) entry which is preliminary data.</text>
</comment>
<dbReference type="RefSeq" id="WP_256197703.1">
    <property type="nucleotide sequence ID" value="NZ_JANGCH010000006.1"/>
</dbReference>
<dbReference type="Pfam" id="PF24963">
    <property type="entry name" value="DUF7768"/>
    <property type="match status" value="1"/>
</dbReference>
<feature type="domain" description="DUF7768" evidence="1">
    <location>
        <begin position="2"/>
        <end position="97"/>
    </location>
</feature>
<organism evidence="2 3">
    <name type="scientific">Massilicoli timonensis</name>
    <dbReference type="NCBI Taxonomy" id="2015901"/>
    <lineage>
        <taxon>Bacteria</taxon>
        <taxon>Bacillati</taxon>
        <taxon>Bacillota</taxon>
        <taxon>Erysipelotrichia</taxon>
        <taxon>Erysipelotrichales</taxon>
        <taxon>Erysipelotrichaceae</taxon>
        <taxon>Massilicoli</taxon>
    </lineage>
</organism>
<accession>A0ABT1SL86</accession>
<evidence type="ECO:0000259" key="1">
    <source>
        <dbReference type="Pfam" id="PF24963"/>
    </source>
</evidence>
<name>A0ABT1SL86_9FIRM</name>
<dbReference type="Gene3D" id="3.40.50.10400">
    <property type="entry name" value="Hypothetical protein PA1492"/>
    <property type="match status" value="1"/>
</dbReference>
<gene>
    <name evidence="2" type="ORF">NE663_05825</name>
</gene>
<proteinExistence type="predicted"/>
<reference evidence="2 3" key="1">
    <citation type="submission" date="2022-06" db="EMBL/GenBank/DDBJ databases">
        <title>Isolation of gut microbiota from human fecal samples.</title>
        <authorList>
            <person name="Pamer E.G."/>
            <person name="Barat B."/>
            <person name="Waligurski E."/>
            <person name="Medina S."/>
            <person name="Paddock L."/>
            <person name="Mostad J."/>
        </authorList>
    </citation>
    <scope>NUCLEOTIDE SEQUENCE [LARGE SCALE GENOMIC DNA]</scope>
    <source>
        <strain evidence="2 3">DFI.6.1</strain>
    </source>
</reference>